<dbReference type="EMBL" id="DUZY01000004">
    <property type="protein sequence ID" value="DAD36897.1"/>
    <property type="molecule type" value="Genomic_DNA"/>
</dbReference>
<protein>
    <submittedName>
        <fullName evidence="1">Uncharacterized protein</fullName>
    </submittedName>
</protein>
<name>A0A822YWH6_NELNU</name>
<comment type="caution">
    <text evidence="1">The sequence shown here is derived from an EMBL/GenBank/DDBJ whole genome shotgun (WGS) entry which is preliminary data.</text>
</comment>
<dbReference type="Proteomes" id="UP000607653">
    <property type="component" value="Unassembled WGS sequence"/>
</dbReference>
<sequence>MNLGDVERTFEATVHRCSPTELSPYHKPLLTNIHNLRHHRLHSLFSNS</sequence>
<organism evidence="1 2">
    <name type="scientific">Nelumbo nucifera</name>
    <name type="common">Sacred lotus</name>
    <dbReference type="NCBI Taxonomy" id="4432"/>
    <lineage>
        <taxon>Eukaryota</taxon>
        <taxon>Viridiplantae</taxon>
        <taxon>Streptophyta</taxon>
        <taxon>Embryophyta</taxon>
        <taxon>Tracheophyta</taxon>
        <taxon>Spermatophyta</taxon>
        <taxon>Magnoliopsida</taxon>
        <taxon>Proteales</taxon>
        <taxon>Nelumbonaceae</taxon>
        <taxon>Nelumbo</taxon>
    </lineage>
</organism>
<accession>A0A822YWH6</accession>
<gene>
    <name evidence="1" type="ORF">HUJ06_007538</name>
</gene>
<evidence type="ECO:0000313" key="1">
    <source>
        <dbReference type="EMBL" id="DAD36897.1"/>
    </source>
</evidence>
<evidence type="ECO:0000313" key="2">
    <source>
        <dbReference type="Proteomes" id="UP000607653"/>
    </source>
</evidence>
<keyword evidence="2" id="KW-1185">Reference proteome</keyword>
<reference evidence="1 2" key="1">
    <citation type="journal article" date="2020" name="Mol. Biol. Evol.">
        <title>Distinct Expression and Methylation Patterns for Genes with Different Fates following a Single Whole-Genome Duplication in Flowering Plants.</title>
        <authorList>
            <person name="Shi T."/>
            <person name="Rahmani R.S."/>
            <person name="Gugger P.F."/>
            <person name="Wang M."/>
            <person name="Li H."/>
            <person name="Zhang Y."/>
            <person name="Li Z."/>
            <person name="Wang Q."/>
            <person name="Van de Peer Y."/>
            <person name="Marchal K."/>
            <person name="Chen J."/>
        </authorList>
    </citation>
    <scope>NUCLEOTIDE SEQUENCE [LARGE SCALE GENOMIC DNA]</scope>
    <source>
        <tissue evidence="1">Leaf</tissue>
    </source>
</reference>
<dbReference type="AlphaFoldDB" id="A0A822YWH6"/>
<proteinExistence type="predicted"/>